<sequence length="73" mass="8115">MEESLSYRSTARSFLLFQDAILSGKALLPTSFIHFSGLVEAAFNLHDAQSLLPVEALVFIALRIEHPLKTNEV</sequence>
<protein>
    <submittedName>
        <fullName evidence="1">Uncharacterized protein</fullName>
    </submittedName>
</protein>
<dbReference type="Proteomes" id="UP000325577">
    <property type="component" value="Linkage Group LG0"/>
</dbReference>
<evidence type="ECO:0000313" key="2">
    <source>
        <dbReference type="Proteomes" id="UP000325577"/>
    </source>
</evidence>
<evidence type="ECO:0000313" key="1">
    <source>
        <dbReference type="EMBL" id="KAA8550743.1"/>
    </source>
</evidence>
<keyword evidence="2" id="KW-1185">Reference proteome</keyword>
<accession>A0A5J5C5U8</accession>
<organism evidence="1 2">
    <name type="scientific">Nyssa sinensis</name>
    <dbReference type="NCBI Taxonomy" id="561372"/>
    <lineage>
        <taxon>Eukaryota</taxon>
        <taxon>Viridiplantae</taxon>
        <taxon>Streptophyta</taxon>
        <taxon>Embryophyta</taxon>
        <taxon>Tracheophyta</taxon>
        <taxon>Spermatophyta</taxon>
        <taxon>Magnoliopsida</taxon>
        <taxon>eudicotyledons</taxon>
        <taxon>Gunneridae</taxon>
        <taxon>Pentapetalae</taxon>
        <taxon>asterids</taxon>
        <taxon>Cornales</taxon>
        <taxon>Nyssaceae</taxon>
        <taxon>Nyssa</taxon>
    </lineage>
</organism>
<name>A0A5J5C5U8_9ASTE</name>
<dbReference type="AlphaFoldDB" id="A0A5J5C5U8"/>
<proteinExistence type="predicted"/>
<dbReference type="EMBL" id="CM018031">
    <property type="protein sequence ID" value="KAA8550743.1"/>
    <property type="molecule type" value="Genomic_DNA"/>
</dbReference>
<reference evidence="1 2" key="1">
    <citation type="submission" date="2019-09" db="EMBL/GenBank/DDBJ databases">
        <title>A chromosome-level genome assembly of the Chinese tupelo Nyssa sinensis.</title>
        <authorList>
            <person name="Yang X."/>
            <person name="Kang M."/>
            <person name="Yang Y."/>
            <person name="Xiong H."/>
            <person name="Wang M."/>
            <person name="Zhang Z."/>
            <person name="Wang Z."/>
            <person name="Wu H."/>
            <person name="Ma T."/>
            <person name="Liu J."/>
            <person name="Xi Z."/>
        </authorList>
    </citation>
    <scope>NUCLEOTIDE SEQUENCE [LARGE SCALE GENOMIC DNA]</scope>
    <source>
        <strain evidence="1">J267</strain>
        <tissue evidence="1">Leaf</tissue>
    </source>
</reference>
<gene>
    <name evidence="1" type="ORF">F0562_002427</name>
</gene>